<keyword evidence="3" id="KW-1185">Reference proteome</keyword>
<evidence type="ECO:0000259" key="1">
    <source>
        <dbReference type="Pfam" id="PF02010"/>
    </source>
</evidence>
<feature type="domain" description="PKD/REJ-like" evidence="1">
    <location>
        <begin position="784"/>
        <end position="1167"/>
    </location>
</feature>
<reference evidence="2 3" key="1">
    <citation type="journal article" date="2018" name="Sci. Rep.">
        <title>Genomic signatures of local adaptation to the degree of environmental predictability in rotifers.</title>
        <authorList>
            <person name="Franch-Gras L."/>
            <person name="Hahn C."/>
            <person name="Garcia-Roger E.M."/>
            <person name="Carmona M.J."/>
            <person name="Serra M."/>
            <person name="Gomez A."/>
        </authorList>
    </citation>
    <scope>NUCLEOTIDE SEQUENCE [LARGE SCALE GENOMIC DNA]</scope>
    <source>
        <strain evidence="2">HYR1</strain>
    </source>
</reference>
<accession>A0A3M7T9E7</accession>
<dbReference type="Pfam" id="PF02010">
    <property type="entry name" value="REJ"/>
    <property type="match status" value="1"/>
</dbReference>
<proteinExistence type="predicted"/>
<sequence>MYVPQQIVNPVMFDAYGYYALPLTEFKFETTLIGVEIYSLKPIAATLWIYIDTYDTCGETISCLKWISESGSSYTYSSRVNVQNFITSFGYNRHILSTERKVNKGQMVVIWVDFPIAIDTTNDYLNSDYLVSSQAIKINNKYNWRFYINALIKNYYYVNYFYFNQSFEPKNSDNVNTYDVAATFIDSNITVTKSINVTNVKKINFDCPNSNRTSKNTLNCVGEILTTDLSTNILVDYGDCNSGSLSFDAEFSDGFGVRLPEMIDPIVPLTSISTEFILPNTEFKFDTILAGFEYYVSAIGPFTVLLNRITECGNGKLNESCGNYFQKTTSFSAKVIEKTFSLNPQNLGLNFFWMKEYLTVPQGWIVTIRFDSIGRVGLQTLNESYFEDYYISFGNIIKIDSNRQLNLLFKALTAHDFYYSKENLFNKTYSFEGLYNIAIFNTTKSFYVTSSKSMEVMCELIEGYTLDCNLYLYSQTQTNSILIDYGDCHIPDLLNTTGNLYFEHFGPAIPRSSTKAAIYSTTSHFLIINNEFKFTANLLGFELFANQNGTFQLSFVKLSNCGDTITCSSYFISNNRANLSFIFNHSLSVNEGYNHILLQTPIQIPKGAILFLGHLENEILGLESNGENEFGDLIYNTNGTISYLDTTGIKYRFLINSLIDTGYFYDQIKISKKYPISAQYNFSVKLSNSSIFYTSVAKIQKENSSIKDFSFVEKKNFDIKYEYENETCVTNFTSSLMDDLSPICYLSVDCSLLVEIPNEFTNFSHPTQIFRNESFSIPGTVTPQCLEAYSLTYKWTVLQLDSNGNETEIIIMDNPSLNSLFLAILHDTLFYGIHKIKLEANLTVDTGYIKNINNVFFNSTEAYVRIIPTGIEIFTLENNLDYMKVGFNQSFEVEPARFSYDYDQIAKFDELSYEFFCFIKNRSENFTSLNLKNFTLSHNLFDFSKNLTLLPECFTDPAGFEIDSKQTTLRILPGGLIYRSKRFYLFLTVLKYHDFKFYQFIKIDVVPAPRAPRLRLECKFPDLCIRSVRSTRIFAENQLSIKSECFDGCQESIDILYTFDVQVSESGSLNSWKNIDGADKDNFLFGLNEKEMVISQDLFTKYSELYYWKVECMIQALYDIEGDYIDVNSTMHLSLIKPPYNGSCVIEPDSGFALMTDFMIDCIDWIDSGGDVTEYLYFEL</sequence>
<evidence type="ECO:0000313" key="2">
    <source>
        <dbReference type="EMBL" id="RNA44723.1"/>
    </source>
</evidence>
<dbReference type="InterPro" id="IPR002859">
    <property type="entry name" value="PKD/REJ-like"/>
</dbReference>
<dbReference type="AlphaFoldDB" id="A0A3M7T9E7"/>
<organism evidence="2 3">
    <name type="scientific">Brachionus plicatilis</name>
    <name type="common">Marine rotifer</name>
    <name type="synonym">Brachionus muelleri</name>
    <dbReference type="NCBI Taxonomy" id="10195"/>
    <lineage>
        <taxon>Eukaryota</taxon>
        <taxon>Metazoa</taxon>
        <taxon>Spiralia</taxon>
        <taxon>Gnathifera</taxon>
        <taxon>Rotifera</taxon>
        <taxon>Eurotatoria</taxon>
        <taxon>Monogononta</taxon>
        <taxon>Pseudotrocha</taxon>
        <taxon>Ploima</taxon>
        <taxon>Brachionidae</taxon>
        <taxon>Brachionus</taxon>
    </lineage>
</organism>
<dbReference type="Proteomes" id="UP000276133">
    <property type="component" value="Unassembled WGS sequence"/>
</dbReference>
<dbReference type="EMBL" id="REGN01000062">
    <property type="protein sequence ID" value="RNA44723.1"/>
    <property type="molecule type" value="Genomic_DNA"/>
</dbReference>
<protein>
    <submittedName>
        <fullName evidence="2">Location of vulva defective 1</fullName>
    </submittedName>
</protein>
<evidence type="ECO:0000313" key="3">
    <source>
        <dbReference type="Proteomes" id="UP000276133"/>
    </source>
</evidence>
<comment type="caution">
    <text evidence="2">The sequence shown here is derived from an EMBL/GenBank/DDBJ whole genome shotgun (WGS) entry which is preliminary data.</text>
</comment>
<gene>
    <name evidence="2" type="ORF">BpHYR1_028676</name>
</gene>
<name>A0A3M7T9E7_BRAPC</name>